<dbReference type="HOGENOM" id="CLU_2332708_0_0_9"/>
<name>E6SK43_THEM7</name>
<gene>
    <name evidence="2" type="ordered locus">Tmar_1071</name>
</gene>
<dbReference type="AlphaFoldDB" id="E6SK43"/>
<accession>E6SK43</accession>
<reference evidence="2 3" key="1">
    <citation type="journal article" date="2010" name="Stand. Genomic Sci.">
        <title>Complete genome sequence of Thermaerobacter marianensis type strain (7p75a).</title>
        <authorList>
            <person name="Han C."/>
            <person name="Gu W."/>
            <person name="Zhang X."/>
            <person name="Lapidus A."/>
            <person name="Nolan M."/>
            <person name="Copeland A."/>
            <person name="Lucas S."/>
            <person name="Del Rio T.G."/>
            <person name="Tice H."/>
            <person name="Cheng J.F."/>
            <person name="Tapia R."/>
            <person name="Goodwin L."/>
            <person name="Pitluck S."/>
            <person name="Pagani I."/>
            <person name="Ivanova N."/>
            <person name="Mavromatis K."/>
            <person name="Mikhailova N."/>
            <person name="Pati A."/>
            <person name="Chen A."/>
            <person name="Palaniappan K."/>
            <person name="Land M."/>
            <person name="Hauser L."/>
            <person name="Chang Y.J."/>
            <person name="Jeffries C.D."/>
            <person name="Schneider S."/>
            <person name="Rohde M."/>
            <person name="Goker M."/>
            <person name="Pukall R."/>
            <person name="Woyke T."/>
            <person name="Bristow J."/>
            <person name="Eisen J.A."/>
            <person name="Markowitz V."/>
            <person name="Hugenholtz P."/>
            <person name="Kyrpides N.C."/>
            <person name="Klenk H.P."/>
            <person name="Detter J.C."/>
        </authorList>
    </citation>
    <scope>NUCLEOTIDE SEQUENCE [LARGE SCALE GENOMIC DNA]</scope>
    <source>
        <strain evidence="3">ATCC 700841 / DSM 12885 / JCM 10246 / 7p75a</strain>
    </source>
</reference>
<keyword evidence="3" id="KW-1185">Reference proteome</keyword>
<dbReference type="RefSeq" id="WP_013495489.1">
    <property type="nucleotide sequence ID" value="NC_014831.1"/>
</dbReference>
<feature type="coiled-coil region" evidence="1">
    <location>
        <begin position="45"/>
        <end position="79"/>
    </location>
</feature>
<dbReference type="KEGG" id="tmr:Tmar_1071"/>
<sequence length="98" mass="11444">MSRSVRSSKPPAPRTAAADAADWQYRVLLLERRVLTLRRSRRVLLELLATQQARYEAEVDRLRRRVDELERQRQRLLAFIRKRRVLRGTAGAGAVPPR</sequence>
<protein>
    <submittedName>
        <fullName evidence="2">Uncharacterized protein</fullName>
    </submittedName>
</protein>
<dbReference type="STRING" id="644966.Tmar_1071"/>
<reference evidence="3" key="2">
    <citation type="journal article" date="2010" name="Stand. Genomic Sci.">
        <title>Complete genome sequence of Thermaerobacter marianensis type strain (7p75aT).</title>
        <authorList>
            <person name="Han C."/>
            <person name="Gu W."/>
            <person name="Zhang X."/>
            <person name="Lapidus A."/>
            <person name="Nolan M."/>
            <person name="Copeland A."/>
            <person name="Lucas S."/>
            <person name="Glavina Del Rio T."/>
            <person name="Tice H."/>
            <person name="Cheng J."/>
            <person name="Tapia R."/>
            <person name="Goodwin L."/>
            <person name="Pitluck S."/>
            <person name="Pagani I."/>
            <person name="Ivanova N."/>
            <person name="Mavromatis K."/>
            <person name="Mikhailova N."/>
            <person name="Pati A."/>
            <person name="Chen A."/>
            <person name="Palaniappan K."/>
            <person name="Land M."/>
            <person name="Hauser L."/>
            <person name="Chang Y."/>
            <person name="Jeffries C."/>
            <person name="Schneider S."/>
            <person name="Rohde M."/>
            <person name="Goker M."/>
            <person name="Pukall R."/>
            <person name="Woyke T."/>
            <person name="Bristow J."/>
            <person name="Eisen J."/>
            <person name="Markowitz V."/>
            <person name="Hugenholtz P."/>
            <person name="Kyrpides N."/>
            <person name="Klenk H."/>
            <person name="Detter J."/>
        </authorList>
    </citation>
    <scope>NUCLEOTIDE SEQUENCE [LARGE SCALE GENOMIC DNA]</scope>
    <source>
        <strain evidence="3">ATCC 700841 / DSM 12885 / JCM 10246 / 7p75a</strain>
    </source>
</reference>
<evidence type="ECO:0000256" key="1">
    <source>
        <dbReference type="SAM" id="Coils"/>
    </source>
</evidence>
<dbReference type="Proteomes" id="UP000008915">
    <property type="component" value="Chromosome"/>
</dbReference>
<dbReference type="EMBL" id="CP002344">
    <property type="protein sequence ID" value="ADU51184.1"/>
    <property type="molecule type" value="Genomic_DNA"/>
</dbReference>
<proteinExistence type="predicted"/>
<evidence type="ECO:0000313" key="3">
    <source>
        <dbReference type="Proteomes" id="UP000008915"/>
    </source>
</evidence>
<keyword evidence="1" id="KW-0175">Coiled coil</keyword>
<evidence type="ECO:0000313" key="2">
    <source>
        <dbReference type="EMBL" id="ADU51184.1"/>
    </source>
</evidence>
<organism evidence="2 3">
    <name type="scientific">Thermaerobacter marianensis (strain ATCC 700841 / DSM 12885 / JCM 10246 / 7p75a)</name>
    <dbReference type="NCBI Taxonomy" id="644966"/>
    <lineage>
        <taxon>Bacteria</taxon>
        <taxon>Bacillati</taxon>
        <taxon>Bacillota</taxon>
        <taxon>Clostridia</taxon>
        <taxon>Eubacteriales</taxon>
        <taxon>Clostridiales Family XVII. Incertae Sedis</taxon>
        <taxon>Thermaerobacter</taxon>
    </lineage>
</organism>